<dbReference type="Pfam" id="PF02985">
    <property type="entry name" value="HEAT"/>
    <property type="match status" value="1"/>
</dbReference>
<evidence type="ECO:0000256" key="2">
    <source>
        <dbReference type="ARBA" id="ARBA00045876"/>
    </source>
</evidence>
<keyword evidence="1" id="KW-0677">Repeat</keyword>
<dbReference type="SUPFAM" id="SSF48371">
    <property type="entry name" value="ARM repeat"/>
    <property type="match status" value="1"/>
</dbReference>
<dbReference type="RefSeq" id="WP_247380276.1">
    <property type="nucleotide sequence ID" value="NZ_JALLGV010000008.1"/>
</dbReference>
<dbReference type="Gene3D" id="1.25.10.10">
    <property type="entry name" value="Leucine-rich Repeat Variant"/>
    <property type="match status" value="3"/>
</dbReference>
<sequence>MSLFQFEREGNVEKLLSVTRTSDNPEVKARAAKILGEFDEETREGHDVTGRLVKMVEESDSRKVTSASIDALNEIGQPAIEELISDLAGIELGDDQQADWAKAKAFAKALNADIPELRMAAANAIGELGKADVLPQLLETLDDPDPRVRARAARAAGRIEDARACDALIERLKDPKAQVRQEAAEALGTISNRQALNALLNMFDDERAVIRRIAVGAMGNFGNAKPVDGLIEALSDDNPSVRRTAVYSIIELLSNVPTQQSHQIRETVVEKLNETDDKSVIVPLVDILEESTQNRQRRNTAWLLGRVTGTDSEGYSRVVEALVDTLDDDDQMTAQFAATSLAEIGGTQVETRLLDVVDDKSYDDDVRAQAVFTLGKVGGERSRKRLDDLIDKTDNEQMRKKAFAAISKLGGRGVQ</sequence>
<dbReference type="InterPro" id="IPR000357">
    <property type="entry name" value="HEAT"/>
</dbReference>
<proteinExistence type="predicted"/>
<evidence type="ECO:0000313" key="3">
    <source>
        <dbReference type="EMBL" id="MFD1587989.1"/>
    </source>
</evidence>
<dbReference type="Proteomes" id="UP001597119">
    <property type="component" value="Unassembled WGS sequence"/>
</dbReference>
<dbReference type="PANTHER" id="PTHR12697:SF5">
    <property type="entry name" value="DEOXYHYPUSINE HYDROXYLASE"/>
    <property type="match status" value="1"/>
</dbReference>
<dbReference type="InterPro" id="IPR016024">
    <property type="entry name" value="ARM-type_fold"/>
</dbReference>
<dbReference type="InterPro" id="IPR011989">
    <property type="entry name" value="ARM-like"/>
</dbReference>
<dbReference type="SMART" id="SM00567">
    <property type="entry name" value="EZ_HEAT"/>
    <property type="match status" value="9"/>
</dbReference>
<dbReference type="InterPro" id="IPR004155">
    <property type="entry name" value="PBS_lyase_HEAT"/>
</dbReference>
<dbReference type="PANTHER" id="PTHR12697">
    <property type="entry name" value="PBS LYASE HEAT-LIKE PROTEIN"/>
    <property type="match status" value="1"/>
</dbReference>
<keyword evidence="4" id="KW-1185">Reference proteome</keyword>
<organism evidence="3 4">
    <name type="scientific">Halorientalis brevis</name>
    <dbReference type="NCBI Taxonomy" id="1126241"/>
    <lineage>
        <taxon>Archaea</taxon>
        <taxon>Methanobacteriati</taxon>
        <taxon>Methanobacteriota</taxon>
        <taxon>Stenosarchaea group</taxon>
        <taxon>Halobacteria</taxon>
        <taxon>Halobacteriales</taxon>
        <taxon>Haloarculaceae</taxon>
        <taxon>Halorientalis</taxon>
    </lineage>
</organism>
<reference evidence="3 4" key="1">
    <citation type="journal article" date="2019" name="Int. J. Syst. Evol. Microbiol.">
        <title>The Global Catalogue of Microorganisms (GCM) 10K type strain sequencing project: providing services to taxonomists for standard genome sequencing and annotation.</title>
        <authorList>
            <consortium name="The Broad Institute Genomics Platform"/>
            <consortium name="The Broad Institute Genome Sequencing Center for Infectious Disease"/>
            <person name="Wu L."/>
            <person name="Ma J."/>
        </authorList>
    </citation>
    <scope>NUCLEOTIDE SEQUENCE [LARGE SCALE GENOMIC DNA]</scope>
    <source>
        <strain evidence="3 4">CGMCC 1.12125</strain>
    </source>
</reference>
<accession>A0ABD6CF56</accession>
<dbReference type="PROSITE" id="PS50077">
    <property type="entry name" value="HEAT_REPEAT"/>
    <property type="match status" value="1"/>
</dbReference>
<name>A0ABD6CF56_9EURY</name>
<dbReference type="Pfam" id="PF13646">
    <property type="entry name" value="HEAT_2"/>
    <property type="match status" value="3"/>
</dbReference>
<dbReference type="InterPro" id="IPR021133">
    <property type="entry name" value="HEAT_type_2"/>
</dbReference>
<gene>
    <name evidence="3" type="ORF">ACFR9U_13460</name>
</gene>
<comment type="function">
    <text evidence="2">Catalyzes the hydroxylation of the N(6)-(4-aminobutyl)-L-lysine intermediate produced by deoxyhypusine synthase/DHPS on a critical lysine of the eukaryotic translation initiation factor 5A/eIF-5A. This is the second step of the post-translational modification of that lysine into an unusual amino acid residue named hypusine. Hypusination is unique to mature eIF-5A factor and is essential for its function.</text>
</comment>
<dbReference type="AlphaFoldDB" id="A0ABD6CF56"/>
<protein>
    <submittedName>
        <fullName evidence="3">HEAT repeat domain-containing protein</fullName>
    </submittedName>
</protein>
<dbReference type="EMBL" id="JBHUDJ010000006">
    <property type="protein sequence ID" value="MFD1587989.1"/>
    <property type="molecule type" value="Genomic_DNA"/>
</dbReference>
<evidence type="ECO:0000256" key="1">
    <source>
        <dbReference type="ARBA" id="ARBA00022737"/>
    </source>
</evidence>
<comment type="caution">
    <text evidence="3">The sequence shown here is derived from an EMBL/GenBank/DDBJ whole genome shotgun (WGS) entry which is preliminary data.</text>
</comment>
<evidence type="ECO:0000313" key="4">
    <source>
        <dbReference type="Proteomes" id="UP001597119"/>
    </source>
</evidence>